<reference evidence="2" key="1">
    <citation type="submission" date="2015-03" db="EMBL/GenBank/DDBJ databases">
        <title>Characterization of two novel Thaumarchaeota isolated from the Northern Adriatic Sea.</title>
        <authorList>
            <person name="Bayer B."/>
            <person name="Vojvoda J."/>
            <person name="Offre P."/>
            <person name="Srivastava A."/>
            <person name="Elisabeth N."/>
            <person name="Garcia J.A.L."/>
            <person name="Schleper C."/>
            <person name="Herndl G.J."/>
        </authorList>
    </citation>
    <scope>NUCLEOTIDE SEQUENCE [LARGE SCALE GENOMIC DNA]</scope>
    <source>
        <strain evidence="2">NF5</strain>
    </source>
</reference>
<gene>
    <name evidence="1" type="ORF">NADRNF5_2084</name>
</gene>
<proteinExistence type="predicted"/>
<name>A0A0D5C5U4_9ARCH</name>
<evidence type="ECO:0000313" key="2">
    <source>
        <dbReference type="Proteomes" id="UP000032408"/>
    </source>
</evidence>
<accession>A0A0D5C5U4</accession>
<sequence>MMKFGNISKDMTLKQRECVIELLYLNKAKLCMNMIYLRKDCLIVDSHWVEEKEDDGSFP</sequence>
<dbReference type="KEGG" id="nin:NADRNF5_2084"/>
<protein>
    <submittedName>
        <fullName evidence="1">Uncharacterized protein</fullName>
    </submittedName>
</protein>
<reference evidence="1 2" key="2">
    <citation type="journal article" date="2016" name="ISME J.">
        <title>Physiological and genomic characterization of two novel marine thaumarchaeal strains indicates niche differentiation.</title>
        <authorList>
            <person name="Bayer B."/>
            <person name="Vojvoda J."/>
            <person name="Offre P."/>
            <person name="Alves R.J."/>
            <person name="Elisabeth N.H."/>
            <person name="Garcia J.A."/>
            <person name="Volland J.M."/>
            <person name="Srivastava A."/>
            <person name="Schleper C."/>
            <person name="Herndl G.J."/>
        </authorList>
    </citation>
    <scope>NUCLEOTIDE SEQUENCE [LARGE SCALE GENOMIC DNA]</scope>
    <source>
        <strain evidence="1 2">NF5</strain>
    </source>
</reference>
<evidence type="ECO:0000313" key="1">
    <source>
        <dbReference type="EMBL" id="AJW71757.1"/>
    </source>
</evidence>
<dbReference type="HOGENOM" id="CLU_2949097_0_0_2"/>
<dbReference type="EMBL" id="CP011070">
    <property type="protein sequence ID" value="AJW71757.1"/>
    <property type="molecule type" value="Genomic_DNA"/>
</dbReference>
<organism evidence="1 2">
    <name type="scientific">Nitrosopumilus adriaticus</name>
    <dbReference type="NCBI Taxonomy" id="1580092"/>
    <lineage>
        <taxon>Archaea</taxon>
        <taxon>Nitrososphaerota</taxon>
        <taxon>Nitrososphaeria</taxon>
        <taxon>Nitrosopumilales</taxon>
        <taxon>Nitrosopumilaceae</taxon>
        <taxon>Nitrosopumilus</taxon>
    </lineage>
</organism>
<keyword evidence="2" id="KW-1185">Reference proteome</keyword>
<dbReference type="Proteomes" id="UP000032408">
    <property type="component" value="Chromosome"/>
</dbReference>
<dbReference type="AlphaFoldDB" id="A0A0D5C5U4"/>